<evidence type="ECO:0000313" key="9">
    <source>
        <dbReference type="EMBL" id="OGG93735.1"/>
    </source>
</evidence>
<evidence type="ECO:0000256" key="7">
    <source>
        <dbReference type="ARBA" id="ARBA00023004"/>
    </source>
</evidence>
<feature type="domain" description="Tetrahaem cytochrome" evidence="8">
    <location>
        <begin position="206"/>
        <end position="283"/>
    </location>
</feature>
<dbReference type="InterPro" id="IPR036280">
    <property type="entry name" value="Multihaem_cyt_sf"/>
</dbReference>
<keyword evidence="3" id="KW-0813">Transport</keyword>
<dbReference type="Gene3D" id="1.10.1130.10">
    <property type="entry name" value="Flavocytochrome C3, Chain A"/>
    <property type="match status" value="1"/>
</dbReference>
<evidence type="ECO:0000256" key="2">
    <source>
        <dbReference type="ARBA" id="ARBA00004196"/>
    </source>
</evidence>
<protein>
    <recommendedName>
        <fullName evidence="8">Tetrahaem cytochrome domain-containing protein</fullName>
    </recommendedName>
</protein>
<evidence type="ECO:0000259" key="8">
    <source>
        <dbReference type="Pfam" id="PF14537"/>
    </source>
</evidence>
<evidence type="ECO:0000256" key="5">
    <source>
        <dbReference type="ARBA" id="ARBA00022723"/>
    </source>
</evidence>
<evidence type="ECO:0000256" key="4">
    <source>
        <dbReference type="ARBA" id="ARBA00022617"/>
    </source>
</evidence>
<comment type="cofactor">
    <cofactor evidence="1">
        <name>heme c</name>
        <dbReference type="ChEBI" id="CHEBI:61717"/>
    </cofactor>
</comment>
<dbReference type="Pfam" id="PF14537">
    <property type="entry name" value="Cytochrom_c3_2"/>
    <property type="match status" value="1"/>
</dbReference>
<dbReference type="GO" id="GO:0030313">
    <property type="term" value="C:cell envelope"/>
    <property type="evidence" value="ECO:0007669"/>
    <property type="project" value="UniProtKB-SubCell"/>
</dbReference>
<dbReference type="STRING" id="1817772.A2527_11475"/>
<dbReference type="PROSITE" id="PS51257">
    <property type="entry name" value="PROKAR_LIPOPROTEIN"/>
    <property type="match status" value="1"/>
</dbReference>
<comment type="caution">
    <text evidence="9">The sequence shown here is derived from an EMBL/GenBank/DDBJ whole genome shotgun (WGS) entry which is preliminary data.</text>
</comment>
<reference evidence="9 10" key="1">
    <citation type="journal article" date="2016" name="Nat. Commun.">
        <title>Thousands of microbial genomes shed light on interconnected biogeochemical processes in an aquifer system.</title>
        <authorList>
            <person name="Anantharaman K."/>
            <person name="Brown C.T."/>
            <person name="Hug L.A."/>
            <person name="Sharon I."/>
            <person name="Castelle C.J."/>
            <person name="Probst A.J."/>
            <person name="Thomas B.C."/>
            <person name="Singh A."/>
            <person name="Wilkins M.J."/>
            <person name="Karaoz U."/>
            <person name="Brodie E.L."/>
            <person name="Williams K.H."/>
            <person name="Hubbard S.S."/>
            <person name="Banfield J.F."/>
        </authorList>
    </citation>
    <scope>NUCLEOTIDE SEQUENCE [LARGE SCALE GENOMIC DNA]</scope>
</reference>
<keyword evidence="4" id="KW-0349">Heme</keyword>
<keyword evidence="6" id="KW-0249">Electron transport</keyword>
<dbReference type="EMBL" id="MFNE01000046">
    <property type="protein sequence ID" value="OGG93735.1"/>
    <property type="molecule type" value="Genomic_DNA"/>
</dbReference>
<dbReference type="Proteomes" id="UP000178449">
    <property type="component" value="Unassembled WGS sequence"/>
</dbReference>
<evidence type="ECO:0000256" key="6">
    <source>
        <dbReference type="ARBA" id="ARBA00022982"/>
    </source>
</evidence>
<keyword evidence="5" id="KW-0479">Metal-binding</keyword>
<sequence length="287" mass="30560">MRHRILVLVLFGLVALSGCKEIPGLISHNIDLNGAQHGKKLYREAKDCSACHGINLNGQAGIPGCYSCHGVMWNNADHKVVINGSKHKAGYMNATVNCAECHGGSSLKKENIHGKKRPGCYDCHDDKWTGLLIHSIDKGGKLHGVGYTTPSATGCDACHGSDLKGGVTAPSCYQCHGARWDLGSYSHSVSKGNKMHGPELQSPVGTCDSCHGSDLKGATGTGKGASCYSCHNAWWKINEYPHTKDQHGVAHGSNLNNPVGACDTCHGTDLRGSENGKSCYQCHGKKW</sequence>
<dbReference type="GO" id="GO:0046872">
    <property type="term" value="F:metal ion binding"/>
    <property type="evidence" value="ECO:0007669"/>
    <property type="project" value="UniProtKB-KW"/>
</dbReference>
<dbReference type="InterPro" id="IPR012286">
    <property type="entry name" value="Tetrahaem_cytochrome"/>
</dbReference>
<comment type="subcellular location">
    <subcellularLocation>
        <location evidence="2">Cell envelope</location>
    </subcellularLocation>
</comment>
<dbReference type="SUPFAM" id="SSF48695">
    <property type="entry name" value="Multiheme cytochromes"/>
    <property type="match status" value="1"/>
</dbReference>
<evidence type="ECO:0000313" key="10">
    <source>
        <dbReference type="Proteomes" id="UP000178449"/>
    </source>
</evidence>
<name>A0A1F6G6L1_9PROT</name>
<dbReference type="AlphaFoldDB" id="A0A1F6G6L1"/>
<proteinExistence type="predicted"/>
<keyword evidence="7" id="KW-0408">Iron</keyword>
<dbReference type="Gene3D" id="3.90.10.10">
    <property type="entry name" value="Cytochrome C3"/>
    <property type="match status" value="1"/>
</dbReference>
<evidence type="ECO:0000256" key="1">
    <source>
        <dbReference type="ARBA" id="ARBA00001926"/>
    </source>
</evidence>
<accession>A0A1F6G6L1</accession>
<gene>
    <name evidence="9" type="ORF">A2527_11475</name>
</gene>
<organism evidence="9 10">
    <name type="scientific">Candidatus Lambdaproteobacteria bacterium RIFOXYD2_FULL_50_16</name>
    <dbReference type="NCBI Taxonomy" id="1817772"/>
    <lineage>
        <taxon>Bacteria</taxon>
        <taxon>Pseudomonadati</taxon>
        <taxon>Pseudomonadota</taxon>
        <taxon>Candidatus Lambdaproteobacteria</taxon>
    </lineage>
</organism>
<evidence type="ECO:0000256" key="3">
    <source>
        <dbReference type="ARBA" id="ARBA00022448"/>
    </source>
</evidence>